<evidence type="ECO:0000313" key="2">
    <source>
        <dbReference type="Proteomes" id="UP001371218"/>
    </source>
</evidence>
<comment type="caution">
    <text evidence="1">The sequence shown here is derived from an EMBL/GenBank/DDBJ whole genome shotgun (WGS) entry which is preliminary data.</text>
</comment>
<protein>
    <submittedName>
        <fullName evidence="1">DUF4034 domain-containing protein</fullName>
    </submittedName>
</protein>
<gene>
    <name evidence="1" type="ORF">AACH06_10015</name>
</gene>
<sequence>MNADSAETCRPTSRWWGAAVWPLVLAVGLSACTRPTGGEGQALLRRGDTAAVETRLTQAAEAHAAGHLSEAEWRQVYREFEGLDEPASQALDRWLADDPGSYQARLLKGAALLQQAWTVRGRDRAARLTADQAGNSARLFRQADEQLSAALSLDPQPLMAAFYLMDALGAGCQRERMRQLLDETRLYSPYGALIHNRYQSFIGSRWCGTHAEMRAFADAERARGMPESGVLQLEAIEEDDRGQDWLDSRKPDQAAMHFKRALDRARQIGGRFQSDWLTYADSQRCQLPQLKSYCE</sequence>
<name>A0ABU9BMF7_9BURK</name>
<evidence type="ECO:0000313" key="1">
    <source>
        <dbReference type="EMBL" id="MEK8031149.1"/>
    </source>
</evidence>
<dbReference type="Proteomes" id="UP001371218">
    <property type="component" value="Unassembled WGS sequence"/>
</dbReference>
<accession>A0ABU9BMF7</accession>
<proteinExistence type="predicted"/>
<dbReference type="RefSeq" id="WP_341425511.1">
    <property type="nucleotide sequence ID" value="NZ_JBBUTG010000004.1"/>
</dbReference>
<organism evidence="1 2">
    <name type="scientific">Ideonella lacteola</name>
    <dbReference type="NCBI Taxonomy" id="2984193"/>
    <lineage>
        <taxon>Bacteria</taxon>
        <taxon>Pseudomonadati</taxon>
        <taxon>Pseudomonadota</taxon>
        <taxon>Betaproteobacteria</taxon>
        <taxon>Burkholderiales</taxon>
        <taxon>Sphaerotilaceae</taxon>
        <taxon>Ideonella</taxon>
    </lineage>
</organism>
<dbReference type="EMBL" id="JBBUTG010000004">
    <property type="protein sequence ID" value="MEK8031149.1"/>
    <property type="molecule type" value="Genomic_DNA"/>
</dbReference>
<reference evidence="1 2" key="1">
    <citation type="submission" date="2024-04" db="EMBL/GenBank/DDBJ databases">
        <title>Novel species of the genus Ideonella isolated from streams.</title>
        <authorList>
            <person name="Lu H."/>
        </authorList>
    </citation>
    <scope>NUCLEOTIDE SEQUENCE [LARGE SCALE GENOMIC DNA]</scope>
    <source>
        <strain evidence="1 2">DXS29W</strain>
    </source>
</reference>
<keyword evidence="2" id="KW-1185">Reference proteome</keyword>